<gene>
    <name evidence="2" type="ORF">EV695_3086</name>
</gene>
<evidence type="ECO:0000313" key="3">
    <source>
        <dbReference type="Proteomes" id="UP000294887"/>
    </source>
</evidence>
<dbReference type="EMBL" id="SMFQ01000004">
    <property type="protein sequence ID" value="TCJ85120.1"/>
    <property type="molecule type" value="Genomic_DNA"/>
</dbReference>
<accession>A0A4R1EWG0</accession>
<comment type="caution">
    <text evidence="2">The sequence shown here is derived from an EMBL/GenBank/DDBJ whole genome shotgun (WGS) entry which is preliminary data.</text>
</comment>
<sequence length="168" mass="18338">MKLNKPLNTAIALLLTVSAFSTAHAASDNTEITLSHTYAPYVNFTGTAPGASRFYDNGDVLNFIFPVQVNLGTMGLASNVSGDCDLDFSTQNNFKLRHTVNNDDLANYRIIYRTVTFEETSNPQLSIPCNTNPTDLDFILVGWSLAGFDAFIPAGIYRDVVTVTVTTQ</sequence>
<keyword evidence="1" id="KW-0732">Signal</keyword>
<evidence type="ECO:0008006" key="4">
    <source>
        <dbReference type="Google" id="ProtNLM"/>
    </source>
</evidence>
<feature type="signal peptide" evidence="1">
    <location>
        <begin position="1"/>
        <end position="25"/>
    </location>
</feature>
<dbReference type="Proteomes" id="UP000294887">
    <property type="component" value="Unassembled WGS sequence"/>
</dbReference>
<keyword evidence="3" id="KW-1185">Reference proteome</keyword>
<evidence type="ECO:0000256" key="1">
    <source>
        <dbReference type="SAM" id="SignalP"/>
    </source>
</evidence>
<feature type="chain" id="PRO_5020190146" description="Spore coat protein U-like protein" evidence="1">
    <location>
        <begin position="26"/>
        <end position="168"/>
    </location>
</feature>
<protein>
    <recommendedName>
        <fullName evidence="4">Spore coat protein U-like protein</fullName>
    </recommendedName>
</protein>
<organism evidence="2 3">
    <name type="scientific">Cocleimonas flava</name>
    <dbReference type="NCBI Taxonomy" id="634765"/>
    <lineage>
        <taxon>Bacteria</taxon>
        <taxon>Pseudomonadati</taxon>
        <taxon>Pseudomonadota</taxon>
        <taxon>Gammaproteobacteria</taxon>
        <taxon>Thiotrichales</taxon>
        <taxon>Thiotrichaceae</taxon>
        <taxon>Cocleimonas</taxon>
    </lineage>
</organism>
<reference evidence="2 3" key="1">
    <citation type="submission" date="2019-03" db="EMBL/GenBank/DDBJ databases">
        <title>Genomic Encyclopedia of Type Strains, Phase IV (KMG-IV): sequencing the most valuable type-strain genomes for metagenomic binning, comparative biology and taxonomic classification.</title>
        <authorList>
            <person name="Goeker M."/>
        </authorList>
    </citation>
    <scope>NUCLEOTIDE SEQUENCE [LARGE SCALE GENOMIC DNA]</scope>
    <source>
        <strain evidence="2 3">DSM 24830</strain>
    </source>
</reference>
<dbReference type="AlphaFoldDB" id="A0A4R1EWG0"/>
<dbReference type="RefSeq" id="WP_131906830.1">
    <property type="nucleotide sequence ID" value="NZ_BAAAFU010000001.1"/>
</dbReference>
<name>A0A4R1EWG0_9GAMM</name>
<evidence type="ECO:0000313" key="2">
    <source>
        <dbReference type="EMBL" id="TCJ85120.1"/>
    </source>
</evidence>
<dbReference type="OrthoDB" id="5627004at2"/>
<proteinExistence type="predicted"/>